<dbReference type="AlphaFoldDB" id="A0A9N7VEZ4"/>
<evidence type="ECO:0000313" key="2">
    <source>
        <dbReference type="Proteomes" id="UP001153269"/>
    </source>
</evidence>
<dbReference type="Proteomes" id="UP001153269">
    <property type="component" value="Unassembled WGS sequence"/>
</dbReference>
<keyword evidence="2" id="KW-1185">Reference proteome</keyword>
<gene>
    <name evidence="1" type="ORF">PLEPLA_LOCUS35872</name>
</gene>
<reference evidence="1" key="1">
    <citation type="submission" date="2020-03" db="EMBL/GenBank/DDBJ databases">
        <authorList>
            <person name="Weist P."/>
        </authorList>
    </citation>
    <scope>NUCLEOTIDE SEQUENCE</scope>
</reference>
<sequence length="100" mass="11221">MPHWHLTRLRPLLRDNAPWFPLGTPGSTDVQTGVRFIGDCRIPALVYQPPTCSYIAFSCTSNLIDPRAASIHISFITLLPCSHVFNIRFNSSPLAFLLKI</sequence>
<accession>A0A9N7VEZ4</accession>
<protein>
    <submittedName>
        <fullName evidence="1">Uncharacterized protein</fullName>
    </submittedName>
</protein>
<name>A0A9N7VEZ4_PLEPL</name>
<dbReference type="EMBL" id="CADEAL010003970">
    <property type="protein sequence ID" value="CAB1448215.1"/>
    <property type="molecule type" value="Genomic_DNA"/>
</dbReference>
<evidence type="ECO:0000313" key="1">
    <source>
        <dbReference type="EMBL" id="CAB1448215.1"/>
    </source>
</evidence>
<organism evidence="1 2">
    <name type="scientific">Pleuronectes platessa</name>
    <name type="common">European plaice</name>
    <dbReference type="NCBI Taxonomy" id="8262"/>
    <lineage>
        <taxon>Eukaryota</taxon>
        <taxon>Metazoa</taxon>
        <taxon>Chordata</taxon>
        <taxon>Craniata</taxon>
        <taxon>Vertebrata</taxon>
        <taxon>Euteleostomi</taxon>
        <taxon>Actinopterygii</taxon>
        <taxon>Neopterygii</taxon>
        <taxon>Teleostei</taxon>
        <taxon>Neoteleostei</taxon>
        <taxon>Acanthomorphata</taxon>
        <taxon>Carangaria</taxon>
        <taxon>Pleuronectiformes</taxon>
        <taxon>Pleuronectoidei</taxon>
        <taxon>Pleuronectidae</taxon>
        <taxon>Pleuronectes</taxon>
    </lineage>
</organism>
<proteinExistence type="predicted"/>
<comment type="caution">
    <text evidence="1">The sequence shown here is derived from an EMBL/GenBank/DDBJ whole genome shotgun (WGS) entry which is preliminary data.</text>
</comment>